<feature type="transmembrane region" description="Helical" evidence="9">
    <location>
        <begin position="239"/>
        <end position="261"/>
    </location>
</feature>
<keyword evidence="3" id="KW-0645">Protease</keyword>
<dbReference type="InterPro" id="IPR008580">
    <property type="entry name" value="PPPDE_dom"/>
</dbReference>
<dbReference type="PROSITE" id="PS51858">
    <property type="entry name" value="PPPDE"/>
    <property type="match status" value="1"/>
</dbReference>
<feature type="compositionally biased region" description="Acidic residues" evidence="8">
    <location>
        <begin position="778"/>
        <end position="790"/>
    </location>
</feature>
<feature type="compositionally biased region" description="Acidic residues" evidence="8">
    <location>
        <begin position="308"/>
        <end position="343"/>
    </location>
</feature>
<proteinExistence type="inferred from homology"/>
<keyword evidence="7 9" id="KW-0472">Membrane</keyword>
<evidence type="ECO:0000256" key="7">
    <source>
        <dbReference type="ARBA" id="ARBA00023136"/>
    </source>
</evidence>
<protein>
    <recommendedName>
        <fullName evidence="10">PPPDE domain-containing protein</fullName>
    </recommendedName>
</protein>
<comment type="subcellular location">
    <subcellularLocation>
        <location evidence="1">Membrane</location>
        <topology evidence="1">Multi-pass membrane protein</topology>
    </subcellularLocation>
</comment>
<gene>
    <name evidence="11" type="ORF">AK812_SmicGene19185</name>
</gene>
<keyword evidence="5" id="KW-0378">Hydrolase</keyword>
<dbReference type="SMART" id="SM01417">
    <property type="entry name" value="Solute_trans_a"/>
    <property type="match status" value="1"/>
</dbReference>
<feature type="compositionally biased region" description="Basic and acidic residues" evidence="8">
    <location>
        <begin position="298"/>
        <end position="307"/>
    </location>
</feature>
<sequence length="1751" mass="193249">MCDQDGVCTKYLMVSGKRKAQKVVLQDIDRCSSYEYVEIHAGRDSFEDSWWPLRFEGLGSFLGPTISAFEGVVVSQYAFADMKVDDPAPFKRVVIISHAFALALFAFIGCFGFGVYGDDVSEIIYESFPAHSLDVQLCKVTVCIVQMINFQVQMYPLFMVGETTLRGWLEQSYEGPDLSNLSTSDDDNSWESDKAELWKSGGSKPNRCFAWLLSAAMRWSLIGSAILVAAAVPSVNQVLSYIGGYFFAYVALLLPGLSHWMLNSGNLSWADTVTNAMLISLGLTSAILTTLDGDNTKRGGLSDHADGADDDDDDGNDDDDDDDGDGDDGDDDDDDDDDGDGDGDGGSGGGGSGMLAISSADGGADSMDNGDGDADASDDDVTVAAADDDGDGYHYDDDDDDDVLDSQEDDDDIYDDVDDPSDDGDAMYIMHYADDPDAKGDGALFRGTGILAASSQFRGPASVAAGLWPQAFAHVALLRSVEGAAESPQLRYLAVRCNDRPVALLPAFRPTHDVYRAELEFAEPGFAIDAVPAEGSEFANADEFSSTKLVEPGGEVRNNLDVRTSHGSGLTTYSVQIMRHSGEEVLLRDLTFPGAEESQPSFTPHHGNYTVLMPPELDRLEVNAELWDSGQSLECAGCCWSESQRLCAMECLAAACQWLCQSAAALVPARPGARPEEFVKPASDAYDAEWGPWQGADCSSSSPEHQEMTVLPDLSPTVDVLPEQSQLETKLEGWVDQQCEKCEEGSKSPASTADGTEMVCEVLSGDDHQPFDVHGEESETESEVPSSEEDQLLPPVDVIQVILNVYDVTHLEGVQWANAIFANKNAPVKLLGGFHVGVQLGNEEWAFGFNPSGSGVCRHMPRGAEHHHFRESLVMGSTTLSKHELGVMYKLLEGTWSGGDYHLLQNNCIHFAQQVCRMLKVAEPPAWLNRSPSSPFKTAFQRRAPVEICHFRAEMAAGAANPMRGFVTEGCSQELCYSTRSEHHRDSPSRPRVAAERLPLDPSDRPRFRVPWCAIKVGPFNWYCLVEGEGSEEERSTSKSARPCVGWVQVIAGVLGAVLLLFVLKLLVERKVFQIYHTEQVLGGLGAGYAVVRSGILIYRHCKRASSGLQRFALRILGVVPIFAVDAWIDLWLEGSNSGFVMLLHCIREIAEAVAVCSFVQLLLSFLGGPVQLSNSLLEQEQPPVDQLGLLQFCVPPYRPGPSFVSKVIISILQYSLVTPCLFLMTTIVWRSLKDPDLARLHRGLLHLHALPPLFKGVSCLCAMYHLVLLQRETRPHLEKFLKLNPALKFCSLHCIVFLTFWQSFAVDAVASYVRWAQSQEEHHNPQSELSRERFLESLKGLLLCLEMPSFCEIHFCAYPPDEMEEAQRNAYVVAGQSAPRRSGSGHWELEQDENVPVLLRAKDGNDQAPDVSRLMSAEDFYGSGEALQLVDLWAEVQELTDTARRDRGDECTEATSSSTQSPPVPTPAPDPPPSWPDMYKDPWFFHCLRFLLKKDGNINHINAENSEPRWTFTTAAPYWDPSFEEKLSRPEASNGESLKPRTQVVAKDALKNKGRRLLQSGETQHISVQRFFPVEVNGSRLVQIRVFPANRNTTLNRLYHIHAFRQPCPPQRAFYAPDVRLCAMTCNDGYFPRHASSRCEACPEHCARCSSYERCEVCKPSQWQTLHFLQHVGGQCHVLRIHLHELGIGLVVAVAVFVLCTCFCFACCHGSSRRPRGRRPGRKEKLFDDEELEQSTRLLGVNRHGSSDDE</sequence>
<evidence type="ECO:0000313" key="11">
    <source>
        <dbReference type="EMBL" id="OLP98374.1"/>
    </source>
</evidence>
<dbReference type="EMBL" id="LSRX01000399">
    <property type="protein sequence ID" value="OLP98374.1"/>
    <property type="molecule type" value="Genomic_DNA"/>
</dbReference>
<evidence type="ECO:0000256" key="8">
    <source>
        <dbReference type="SAM" id="MobiDB-lite"/>
    </source>
</evidence>
<comment type="caution">
    <text evidence="11">The sequence shown here is derived from an EMBL/GenBank/DDBJ whole genome shotgun (WGS) entry which is preliminary data.</text>
</comment>
<dbReference type="InterPro" id="IPR013057">
    <property type="entry name" value="AA_transpt_TM"/>
</dbReference>
<evidence type="ECO:0000256" key="3">
    <source>
        <dbReference type="ARBA" id="ARBA00022670"/>
    </source>
</evidence>
<evidence type="ECO:0000256" key="9">
    <source>
        <dbReference type="SAM" id="Phobius"/>
    </source>
</evidence>
<keyword evidence="4 9" id="KW-0812">Transmembrane</keyword>
<feature type="region of interest" description="Disordered" evidence="8">
    <location>
        <begin position="766"/>
        <end position="790"/>
    </location>
</feature>
<organism evidence="11 12">
    <name type="scientific">Symbiodinium microadriaticum</name>
    <name type="common">Dinoflagellate</name>
    <name type="synonym">Zooxanthella microadriatica</name>
    <dbReference type="NCBI Taxonomy" id="2951"/>
    <lineage>
        <taxon>Eukaryota</taxon>
        <taxon>Sar</taxon>
        <taxon>Alveolata</taxon>
        <taxon>Dinophyceae</taxon>
        <taxon>Suessiales</taxon>
        <taxon>Symbiodiniaceae</taxon>
        <taxon>Symbiodinium</taxon>
    </lineage>
</organism>
<keyword evidence="6 9" id="KW-1133">Transmembrane helix</keyword>
<evidence type="ECO:0000256" key="5">
    <source>
        <dbReference type="ARBA" id="ARBA00022801"/>
    </source>
</evidence>
<dbReference type="GO" id="GO:0008233">
    <property type="term" value="F:peptidase activity"/>
    <property type="evidence" value="ECO:0007669"/>
    <property type="project" value="UniProtKB-KW"/>
</dbReference>
<dbReference type="Proteomes" id="UP000186817">
    <property type="component" value="Unassembled WGS sequence"/>
</dbReference>
<evidence type="ECO:0000256" key="2">
    <source>
        <dbReference type="ARBA" id="ARBA00008140"/>
    </source>
</evidence>
<evidence type="ECO:0000256" key="4">
    <source>
        <dbReference type="ARBA" id="ARBA00022692"/>
    </source>
</evidence>
<dbReference type="Pfam" id="PF03619">
    <property type="entry name" value="Solute_trans_a"/>
    <property type="match status" value="1"/>
</dbReference>
<comment type="similarity">
    <text evidence="2">Belongs to the DeSI family.</text>
</comment>
<evidence type="ECO:0000259" key="10">
    <source>
        <dbReference type="PROSITE" id="PS51858"/>
    </source>
</evidence>
<keyword evidence="12" id="KW-1185">Reference proteome</keyword>
<feature type="transmembrane region" description="Helical" evidence="9">
    <location>
        <begin position="209"/>
        <end position="232"/>
    </location>
</feature>
<feature type="compositionally biased region" description="Acidic residues" evidence="8">
    <location>
        <begin position="368"/>
        <end position="424"/>
    </location>
</feature>
<evidence type="ECO:0000256" key="1">
    <source>
        <dbReference type="ARBA" id="ARBA00004141"/>
    </source>
</evidence>
<feature type="region of interest" description="Disordered" evidence="8">
    <location>
        <begin position="1444"/>
        <end position="1475"/>
    </location>
</feature>
<name>A0A1Q9DT78_SYMMI</name>
<accession>A0A1Q9DT78</accession>
<feature type="transmembrane region" description="Helical" evidence="9">
    <location>
        <begin position="93"/>
        <end position="116"/>
    </location>
</feature>
<feature type="region of interest" description="Disordered" evidence="8">
    <location>
        <begin position="298"/>
        <end position="424"/>
    </location>
</feature>
<dbReference type="OrthoDB" id="431524at2759"/>
<dbReference type="PANTHER" id="PTHR23423">
    <property type="entry name" value="ORGANIC SOLUTE TRANSPORTER-RELATED"/>
    <property type="match status" value="1"/>
</dbReference>
<reference evidence="11 12" key="1">
    <citation type="submission" date="2016-02" db="EMBL/GenBank/DDBJ databases">
        <title>Genome analysis of coral dinoflagellate symbionts highlights evolutionary adaptations to a symbiotic lifestyle.</title>
        <authorList>
            <person name="Aranda M."/>
            <person name="Li Y."/>
            <person name="Liew Y.J."/>
            <person name="Baumgarten S."/>
            <person name="Simakov O."/>
            <person name="Wilson M."/>
            <person name="Piel J."/>
            <person name="Ashoor H."/>
            <person name="Bougouffa S."/>
            <person name="Bajic V.B."/>
            <person name="Ryu T."/>
            <person name="Ravasi T."/>
            <person name="Bayer T."/>
            <person name="Micklem G."/>
            <person name="Kim H."/>
            <person name="Bhak J."/>
            <person name="Lajeunesse T.C."/>
            <person name="Voolstra C.R."/>
        </authorList>
    </citation>
    <scope>NUCLEOTIDE SEQUENCE [LARGE SCALE GENOMIC DNA]</scope>
    <source>
        <strain evidence="11 12">CCMP2467</strain>
    </source>
</reference>
<feature type="transmembrane region" description="Helical" evidence="9">
    <location>
        <begin position="1044"/>
        <end position="1068"/>
    </location>
</feature>
<dbReference type="Pfam" id="PF01490">
    <property type="entry name" value="Aa_trans"/>
    <property type="match status" value="1"/>
</dbReference>
<dbReference type="GO" id="GO:0016020">
    <property type="term" value="C:membrane"/>
    <property type="evidence" value="ECO:0007669"/>
    <property type="project" value="UniProtKB-SubCell"/>
</dbReference>
<dbReference type="Gene3D" id="2.10.220.10">
    <property type="entry name" value="Hormone Receptor, Insulin-like Growth Factor Receptor 1, Chain A, domain 2"/>
    <property type="match status" value="1"/>
</dbReference>
<feature type="compositionally biased region" description="Pro residues" evidence="8">
    <location>
        <begin position="1463"/>
        <end position="1475"/>
    </location>
</feature>
<dbReference type="InterPro" id="IPR005178">
    <property type="entry name" value="Ostalpha/TMEM184C"/>
</dbReference>
<dbReference type="SMART" id="SM01179">
    <property type="entry name" value="DUF862"/>
    <property type="match status" value="1"/>
</dbReference>
<feature type="transmembrane region" description="Helical" evidence="9">
    <location>
        <begin position="1687"/>
        <end position="1709"/>
    </location>
</feature>
<dbReference type="Pfam" id="PF05903">
    <property type="entry name" value="Peptidase_C97"/>
    <property type="match status" value="1"/>
</dbReference>
<feature type="compositionally biased region" description="Gly residues" evidence="8">
    <location>
        <begin position="344"/>
        <end position="353"/>
    </location>
</feature>
<evidence type="ECO:0000256" key="6">
    <source>
        <dbReference type="ARBA" id="ARBA00022989"/>
    </source>
</evidence>
<feature type="transmembrane region" description="Helical" evidence="9">
    <location>
        <begin position="1208"/>
        <end position="1230"/>
    </location>
</feature>
<dbReference type="GO" id="GO:0006508">
    <property type="term" value="P:proteolysis"/>
    <property type="evidence" value="ECO:0007669"/>
    <property type="project" value="UniProtKB-KW"/>
</dbReference>
<dbReference type="Gene3D" id="3.90.1720.30">
    <property type="entry name" value="PPPDE domains"/>
    <property type="match status" value="1"/>
</dbReference>
<feature type="compositionally biased region" description="Low complexity" evidence="8">
    <location>
        <begin position="356"/>
        <end position="367"/>
    </location>
</feature>
<evidence type="ECO:0000313" key="12">
    <source>
        <dbReference type="Proteomes" id="UP000186817"/>
    </source>
</evidence>
<feature type="domain" description="PPPDE" evidence="10">
    <location>
        <begin position="799"/>
        <end position="936"/>
    </location>
</feature>
<dbReference type="InterPro" id="IPR042266">
    <property type="entry name" value="PPPDE_sf"/>
</dbReference>
<feature type="compositionally biased region" description="Basic and acidic residues" evidence="8">
    <location>
        <begin position="766"/>
        <end position="777"/>
    </location>
</feature>